<sequence length="568" mass="66390">MELSAQQIVNKLIPLMEIRMIYRSGIQQEFYLQPVFIILLDKDGTALSPELRTTVDKIFREENEYCLYRVFAYEYTAQQLKEENLFFVYGLRKENLVYRKPGIPGDPFPGIPVNEALFSRVKDRLKQEFTKTDHFWEGATFCLEDEDLRQAALMFHQHMEYVFRIIELFVMGKEMESHSIREHQTYVDDCVPELGGVFFAEIENEQKVLDLLDEVYIAVTHSNNYHINQEQIDVIKSKAEWTANAARKVINRQYHALELKRLAPSAMVHKESDTQNDPNNAAKETEKDPLLEQVIELLKSKTDLHSLYLIGKQNKISSRETYVTPTGKGHEQSVAYTLLMVTHSPLPIPLFELTDDIYNRLPCRVYIIDYTLDEVCYKVDRGSNFLDRFLTEALLLFAEDKRLTSLNRTPDYHGKNWKRMRKVWKARSKRATYLLSMLVDAYQEMDEDPTVKMGIMHYALEQVCLGLLYVFWEFKPAHNTLSFLFHLCNHFTSLPDDIFSGASHTRHHMYHLLSNAPHQMRFKSKSGITKKEAEKAFVLCNDFMVQARKVAEAELQRLKRLHCVEAVV</sequence>
<gene>
    <name evidence="2" type="ORF">ED312_11185</name>
</gene>
<name>A0A3N0EG77_SINP1</name>
<comment type="caution">
    <text evidence="2">The sequence shown here is derived from an EMBL/GenBank/DDBJ whole genome shotgun (WGS) entry which is preliminary data.</text>
</comment>
<accession>A0A3N0EG77</accession>
<feature type="domain" description="HEPN" evidence="1">
    <location>
        <begin position="129"/>
        <end position="249"/>
    </location>
</feature>
<keyword evidence="3" id="KW-1185">Reference proteome</keyword>
<dbReference type="EMBL" id="RJTM01000078">
    <property type="protein sequence ID" value="RNL86689.1"/>
    <property type="molecule type" value="Genomic_DNA"/>
</dbReference>
<proteinExistence type="predicted"/>
<dbReference type="AlphaFoldDB" id="A0A3N0EG77"/>
<dbReference type="InterPro" id="IPR007842">
    <property type="entry name" value="HEPN_dom"/>
</dbReference>
<organism evidence="2 3">
    <name type="scientific">Sinomicrobium pectinilyticum</name>
    <dbReference type="NCBI Taxonomy" id="1084421"/>
    <lineage>
        <taxon>Bacteria</taxon>
        <taxon>Pseudomonadati</taxon>
        <taxon>Bacteroidota</taxon>
        <taxon>Flavobacteriia</taxon>
        <taxon>Flavobacteriales</taxon>
        <taxon>Flavobacteriaceae</taxon>
        <taxon>Sinomicrobium</taxon>
    </lineage>
</organism>
<dbReference type="PROSITE" id="PS50910">
    <property type="entry name" value="HEPN"/>
    <property type="match status" value="1"/>
</dbReference>
<dbReference type="Proteomes" id="UP000267469">
    <property type="component" value="Unassembled WGS sequence"/>
</dbReference>
<dbReference type="RefSeq" id="WP_123216106.1">
    <property type="nucleotide sequence ID" value="NZ_RJTM01000078.1"/>
</dbReference>
<reference evidence="2 3" key="1">
    <citation type="submission" date="2018-10" db="EMBL/GenBank/DDBJ databases">
        <title>Sinomicrobium pectinilyticum sp. nov., a pectinase-producing bacterium isolated from alkaline and saline soil, and emended description of the genus Sinomicrobium.</title>
        <authorList>
            <person name="Cheng B."/>
            <person name="Li C."/>
            <person name="Lai Q."/>
            <person name="Du M."/>
            <person name="Shao Z."/>
            <person name="Xu P."/>
            <person name="Yang C."/>
        </authorList>
    </citation>
    <scope>NUCLEOTIDE SEQUENCE [LARGE SCALE GENOMIC DNA]</scope>
    <source>
        <strain evidence="2 3">5DNS001</strain>
    </source>
</reference>
<protein>
    <recommendedName>
        <fullName evidence="1">HEPN domain-containing protein</fullName>
    </recommendedName>
</protein>
<evidence type="ECO:0000313" key="2">
    <source>
        <dbReference type="EMBL" id="RNL86689.1"/>
    </source>
</evidence>
<evidence type="ECO:0000313" key="3">
    <source>
        <dbReference type="Proteomes" id="UP000267469"/>
    </source>
</evidence>
<evidence type="ECO:0000259" key="1">
    <source>
        <dbReference type="PROSITE" id="PS50910"/>
    </source>
</evidence>
<dbReference type="OrthoDB" id="1321649at2"/>
<dbReference type="Gene3D" id="1.20.120.330">
    <property type="entry name" value="Nucleotidyltransferases domain 2"/>
    <property type="match status" value="2"/>
</dbReference>